<feature type="region of interest" description="Pyrophosphorylase" evidence="18">
    <location>
        <begin position="1"/>
        <end position="271"/>
    </location>
</feature>
<evidence type="ECO:0000256" key="16">
    <source>
        <dbReference type="ARBA" id="ARBA00048493"/>
    </source>
</evidence>
<feature type="binding site" evidence="18">
    <location>
        <position position="140"/>
    </location>
    <ligand>
        <name>Mg(2+)</name>
        <dbReference type="ChEBI" id="CHEBI:18420"/>
    </ligand>
</feature>
<dbReference type="InterPro" id="IPR011004">
    <property type="entry name" value="Trimer_LpxA-like_sf"/>
</dbReference>
<keyword evidence="10 18" id="KW-0133">Cell shape</keyword>
<dbReference type="CDD" id="cd02540">
    <property type="entry name" value="GT2_GlmU_N_bac"/>
    <property type="match status" value="1"/>
</dbReference>
<feature type="binding site" evidence="18">
    <location>
        <position position="374"/>
    </location>
    <ligand>
        <name>UDP-N-acetyl-alpha-D-glucosamine</name>
        <dbReference type="ChEBI" id="CHEBI:57705"/>
    </ligand>
</feature>
<feature type="binding site" evidence="18">
    <location>
        <position position="446"/>
    </location>
    <ligand>
        <name>acetyl-CoA</name>
        <dbReference type="ChEBI" id="CHEBI:57288"/>
    </ligand>
</feature>
<protein>
    <recommendedName>
        <fullName evidence="18">Bifunctional protein GlmU</fullName>
    </recommendedName>
    <domain>
        <recommendedName>
            <fullName evidence="18">UDP-N-acetylglucosamine pyrophosphorylase</fullName>
            <ecNumber evidence="18">2.7.7.23</ecNumber>
        </recommendedName>
        <alternativeName>
            <fullName evidence="18">N-acetylglucosamine-1-phosphate uridyltransferase</fullName>
        </alternativeName>
    </domain>
    <domain>
        <recommendedName>
            <fullName evidence="18">Glucosamine-1-phosphate N-acetyltransferase</fullName>
            <ecNumber evidence="18">2.3.1.157</ecNumber>
        </recommendedName>
    </domain>
</protein>
<evidence type="ECO:0000256" key="3">
    <source>
        <dbReference type="ARBA" id="ARBA00007947"/>
    </source>
</evidence>
<evidence type="ECO:0000259" key="19">
    <source>
        <dbReference type="Pfam" id="PF12804"/>
    </source>
</evidence>
<keyword evidence="14 18" id="KW-0961">Cell wall biogenesis/degradation</keyword>
<dbReference type="GO" id="GO:0006048">
    <property type="term" value="P:UDP-N-acetylglucosamine biosynthetic process"/>
    <property type="evidence" value="ECO:0007669"/>
    <property type="project" value="InterPro"/>
</dbReference>
<keyword evidence="4 18" id="KW-0963">Cytoplasm</keyword>
<evidence type="ECO:0000256" key="17">
    <source>
        <dbReference type="ARBA" id="ARBA00049628"/>
    </source>
</evidence>
<organism evidence="20 22">
    <name type="scientific">Candidatus Chlorohelix allophototropha</name>
    <dbReference type="NCBI Taxonomy" id="3003348"/>
    <lineage>
        <taxon>Bacteria</taxon>
        <taxon>Bacillati</taxon>
        <taxon>Chloroflexota</taxon>
        <taxon>Chloroflexia</taxon>
        <taxon>Candidatus Chloroheliales</taxon>
        <taxon>Candidatus Chloroheliaceae</taxon>
        <taxon>Candidatus Chlorohelix</taxon>
    </lineage>
</organism>
<keyword evidence="7 18" id="KW-0479">Metal-binding</keyword>
<gene>
    <name evidence="18 20" type="primary">glmU</name>
    <name evidence="20" type="ORF">HXX08_17915</name>
    <name evidence="21" type="ORF">OZ401_003266</name>
</gene>
<keyword evidence="23" id="KW-1185">Reference proteome</keyword>
<feature type="binding site" evidence="18">
    <location>
        <position position="269"/>
    </location>
    <ligand>
        <name>Mg(2+)</name>
        <dbReference type="ChEBI" id="CHEBI:18420"/>
    </ligand>
</feature>
<dbReference type="Gene3D" id="2.160.10.10">
    <property type="entry name" value="Hexapeptide repeat proteins"/>
    <property type="match status" value="1"/>
</dbReference>
<feature type="binding site" evidence="18">
    <location>
        <position position="418"/>
    </location>
    <ligand>
        <name>UDP-N-acetyl-alpha-D-glucosamine</name>
        <dbReference type="ChEBI" id="CHEBI:57705"/>
    </ligand>
</feature>
<keyword evidence="8 18" id="KW-0677">Repeat</keyword>
<dbReference type="GO" id="GO:0008360">
    <property type="term" value="P:regulation of cell shape"/>
    <property type="evidence" value="ECO:0007669"/>
    <property type="project" value="UniProtKB-KW"/>
</dbReference>
<comment type="similarity">
    <text evidence="2 18">In the C-terminal section; belongs to the transferase hexapeptide repeat family.</text>
</comment>
<dbReference type="RefSeq" id="WP_341471512.1">
    <property type="nucleotide sequence ID" value="NZ_CP128400.1"/>
</dbReference>
<evidence type="ECO:0000256" key="1">
    <source>
        <dbReference type="ARBA" id="ARBA00004496"/>
    </source>
</evidence>
<comment type="catalytic activity">
    <reaction evidence="16 18">
        <text>N-acetyl-alpha-D-glucosamine 1-phosphate + UTP + H(+) = UDP-N-acetyl-alpha-D-glucosamine + diphosphate</text>
        <dbReference type="Rhea" id="RHEA:13509"/>
        <dbReference type="ChEBI" id="CHEBI:15378"/>
        <dbReference type="ChEBI" id="CHEBI:33019"/>
        <dbReference type="ChEBI" id="CHEBI:46398"/>
        <dbReference type="ChEBI" id="CHEBI:57705"/>
        <dbReference type="ChEBI" id="CHEBI:57776"/>
        <dbReference type="EC" id="2.7.7.23"/>
    </reaction>
</comment>
<comment type="subcellular location">
    <subcellularLocation>
        <location evidence="1 18">Cytoplasm</location>
    </subcellularLocation>
</comment>
<dbReference type="PANTHER" id="PTHR43584:SF3">
    <property type="entry name" value="BIFUNCTIONAL PROTEIN GLMU"/>
    <property type="match status" value="1"/>
</dbReference>
<accession>A0A8T7M6S4</accession>
<dbReference type="InterPro" id="IPR038009">
    <property type="entry name" value="GlmU_C_LbH"/>
</dbReference>
<reference evidence="20 22" key="1">
    <citation type="submission" date="2020-06" db="EMBL/GenBank/DDBJ databases">
        <title>Anoxygenic phototrophic Chloroflexota member uses a Type I reaction center.</title>
        <authorList>
            <person name="Tsuji J.M."/>
            <person name="Shaw N.A."/>
            <person name="Nagashima S."/>
            <person name="Venkiteswaran J."/>
            <person name="Schiff S.L."/>
            <person name="Hanada S."/>
            <person name="Tank M."/>
            <person name="Neufeld J.D."/>
        </authorList>
    </citation>
    <scope>NUCLEOTIDE SEQUENCE [LARGE SCALE GENOMIC DNA]</scope>
    <source>
        <strain evidence="20">L227-S17</strain>
    </source>
</reference>
<feature type="binding site" evidence="18">
    <location>
        <begin position="111"/>
        <end position="112"/>
    </location>
    <ligand>
        <name>UDP-N-acetyl-alpha-D-glucosamine</name>
        <dbReference type="ChEBI" id="CHEBI:57705"/>
    </ligand>
</feature>
<keyword evidence="6 18" id="KW-0548">Nucleotidyltransferase</keyword>
<keyword evidence="11 18" id="KW-0573">Peptidoglycan synthesis</keyword>
<dbReference type="AlphaFoldDB" id="A0A8T7M6S4"/>
<dbReference type="GO" id="GO:0016020">
    <property type="term" value="C:membrane"/>
    <property type="evidence" value="ECO:0007669"/>
    <property type="project" value="GOC"/>
</dbReference>
<comment type="catalytic activity">
    <reaction evidence="15 18">
        <text>alpha-D-glucosamine 1-phosphate + acetyl-CoA = N-acetyl-alpha-D-glucosamine 1-phosphate + CoA + H(+)</text>
        <dbReference type="Rhea" id="RHEA:13725"/>
        <dbReference type="ChEBI" id="CHEBI:15378"/>
        <dbReference type="ChEBI" id="CHEBI:57287"/>
        <dbReference type="ChEBI" id="CHEBI:57288"/>
        <dbReference type="ChEBI" id="CHEBI:57776"/>
        <dbReference type="ChEBI" id="CHEBI:58516"/>
        <dbReference type="EC" id="2.3.1.157"/>
    </reaction>
</comment>
<dbReference type="Pfam" id="PF00132">
    <property type="entry name" value="Hexapep"/>
    <property type="match status" value="1"/>
</dbReference>
<dbReference type="GO" id="GO:0005737">
    <property type="term" value="C:cytoplasm"/>
    <property type="evidence" value="ECO:0007669"/>
    <property type="project" value="UniProtKB-SubCell"/>
</dbReference>
<dbReference type="EMBL" id="CP128400">
    <property type="protein sequence ID" value="WJW69639.1"/>
    <property type="molecule type" value="Genomic_DNA"/>
</dbReference>
<keyword evidence="9 18" id="KW-0460">Magnesium</keyword>
<feature type="binding site" evidence="18">
    <location>
        <position position="269"/>
    </location>
    <ligand>
        <name>UDP-N-acetyl-alpha-D-glucosamine</name>
        <dbReference type="ChEBI" id="CHEBI:57705"/>
    </ligand>
</feature>
<dbReference type="GO" id="GO:0000287">
    <property type="term" value="F:magnesium ion binding"/>
    <property type="evidence" value="ECO:0007669"/>
    <property type="project" value="UniProtKB-UniRule"/>
</dbReference>
<comment type="pathway">
    <text evidence="18">Nucleotide-sugar biosynthesis; UDP-N-acetyl-alpha-D-glucosamine biosynthesis; N-acetyl-alpha-D-glucosamine 1-phosphate from alpha-D-glucosamine 6-phosphate (route II): step 2/2.</text>
</comment>
<feature type="binding site" evidence="18">
    <location>
        <position position="207"/>
    </location>
    <ligand>
        <name>UDP-N-acetyl-alpha-D-glucosamine</name>
        <dbReference type="ChEBI" id="CHEBI:57705"/>
    </ligand>
</feature>
<feature type="binding site" evidence="18">
    <location>
        <position position="106"/>
    </location>
    <ligand>
        <name>UDP-N-acetyl-alpha-D-glucosamine</name>
        <dbReference type="ChEBI" id="CHEBI:57705"/>
    </ligand>
</feature>
<comment type="similarity">
    <text evidence="3 18">In the N-terminal section; belongs to the N-acetylglucosamine-1-phosphate uridyltransferase family.</text>
</comment>
<dbReference type="InterPro" id="IPR050065">
    <property type="entry name" value="GlmU-like"/>
</dbReference>
<dbReference type="NCBIfam" id="TIGR01173">
    <property type="entry name" value="glmU"/>
    <property type="match status" value="1"/>
</dbReference>
<dbReference type="PANTHER" id="PTHR43584">
    <property type="entry name" value="NUCLEOTIDYL TRANSFERASE"/>
    <property type="match status" value="1"/>
</dbReference>
<keyword evidence="5 18" id="KW-0808">Transferase</keyword>
<dbReference type="SUPFAM" id="SSF53448">
    <property type="entry name" value="Nucleotide-diphospho-sugar transferases"/>
    <property type="match status" value="1"/>
</dbReference>
<dbReference type="GO" id="GO:0000902">
    <property type="term" value="P:cell morphogenesis"/>
    <property type="evidence" value="ECO:0007669"/>
    <property type="project" value="UniProtKB-UniRule"/>
</dbReference>
<evidence type="ECO:0000313" key="20">
    <source>
        <dbReference type="EMBL" id="NWJ47733.1"/>
    </source>
</evidence>
<evidence type="ECO:0000256" key="7">
    <source>
        <dbReference type="ARBA" id="ARBA00022723"/>
    </source>
</evidence>
<dbReference type="Proteomes" id="UP001431572">
    <property type="component" value="Chromosome 2"/>
</dbReference>
<dbReference type="GO" id="GO:0009252">
    <property type="term" value="P:peptidoglycan biosynthetic process"/>
    <property type="evidence" value="ECO:0007669"/>
    <property type="project" value="UniProtKB-UniRule"/>
</dbReference>
<comment type="pathway">
    <text evidence="18">Bacterial outer membrane biogenesis; LPS lipid A biosynthesis.</text>
</comment>
<evidence type="ECO:0000256" key="9">
    <source>
        <dbReference type="ARBA" id="ARBA00022842"/>
    </source>
</evidence>
<dbReference type="GO" id="GO:0019134">
    <property type="term" value="F:glucosamine-1-phosphate N-acetyltransferase activity"/>
    <property type="evidence" value="ECO:0007669"/>
    <property type="project" value="UniProtKB-UniRule"/>
</dbReference>
<name>A0A8T7M6S4_9CHLR</name>
<evidence type="ECO:0000256" key="15">
    <source>
        <dbReference type="ARBA" id="ARBA00048247"/>
    </source>
</evidence>
<dbReference type="Pfam" id="PF12804">
    <property type="entry name" value="NTP_transf_3"/>
    <property type="match status" value="1"/>
</dbReference>
<evidence type="ECO:0000313" key="22">
    <source>
        <dbReference type="Proteomes" id="UP000521676"/>
    </source>
</evidence>
<dbReference type="HAMAP" id="MF_01631">
    <property type="entry name" value="GlmU"/>
    <property type="match status" value="1"/>
</dbReference>
<dbReference type="CDD" id="cd03353">
    <property type="entry name" value="LbH_GlmU_C"/>
    <property type="match status" value="1"/>
</dbReference>
<keyword evidence="13 18" id="KW-0012">Acyltransferase</keyword>
<feature type="binding site" evidence="18">
    <location>
        <begin position="427"/>
        <end position="428"/>
    </location>
    <ligand>
        <name>acetyl-CoA</name>
        <dbReference type="ChEBI" id="CHEBI:57288"/>
    </ligand>
</feature>
<evidence type="ECO:0000256" key="10">
    <source>
        <dbReference type="ARBA" id="ARBA00022960"/>
    </source>
</evidence>
<dbReference type="EMBL" id="JACATZ010000003">
    <property type="protein sequence ID" value="NWJ47733.1"/>
    <property type="molecule type" value="Genomic_DNA"/>
</dbReference>
<feature type="region of interest" description="Linker" evidence="18">
    <location>
        <begin position="272"/>
        <end position="292"/>
    </location>
</feature>
<evidence type="ECO:0000256" key="18">
    <source>
        <dbReference type="HAMAP-Rule" id="MF_01631"/>
    </source>
</evidence>
<feature type="binding site" evidence="18">
    <location>
        <position position="464"/>
    </location>
    <ligand>
        <name>acetyl-CoA</name>
        <dbReference type="ChEBI" id="CHEBI:57288"/>
    </ligand>
</feature>
<dbReference type="Gene3D" id="3.90.550.10">
    <property type="entry name" value="Spore Coat Polysaccharide Biosynthesis Protein SpsA, Chain A"/>
    <property type="match status" value="1"/>
</dbReference>
<feature type="binding site" evidence="18">
    <location>
        <position position="52"/>
    </location>
    <ligand>
        <name>UDP-N-acetyl-alpha-D-glucosamine</name>
        <dbReference type="ChEBI" id="CHEBI:57705"/>
    </ligand>
</feature>
<feature type="binding site" evidence="18">
    <location>
        <begin position="38"/>
        <end position="41"/>
    </location>
    <ligand>
        <name>UDP-N-acetyl-alpha-D-glucosamine</name>
        <dbReference type="ChEBI" id="CHEBI:57705"/>
    </ligand>
</feature>
<dbReference type="SUPFAM" id="SSF51161">
    <property type="entry name" value="Trimeric LpxA-like enzymes"/>
    <property type="match status" value="1"/>
</dbReference>
<evidence type="ECO:0000256" key="14">
    <source>
        <dbReference type="ARBA" id="ARBA00023316"/>
    </source>
</evidence>
<dbReference type="GO" id="GO:0009245">
    <property type="term" value="P:lipid A biosynthetic process"/>
    <property type="evidence" value="ECO:0007669"/>
    <property type="project" value="UniProtKB-UniRule"/>
</dbReference>
<evidence type="ECO:0000313" key="23">
    <source>
        <dbReference type="Proteomes" id="UP001431572"/>
    </source>
</evidence>
<evidence type="ECO:0000256" key="5">
    <source>
        <dbReference type="ARBA" id="ARBA00022679"/>
    </source>
</evidence>
<feature type="active site" description="Proton acceptor" evidence="18">
    <location>
        <position position="404"/>
    </location>
</feature>
<dbReference type="InterPro" id="IPR001451">
    <property type="entry name" value="Hexapep"/>
</dbReference>
<dbReference type="InterPro" id="IPR005882">
    <property type="entry name" value="Bifunctional_GlmU"/>
</dbReference>
<comment type="pathway">
    <text evidence="18">Nucleotide-sugar biosynthesis; UDP-N-acetyl-alpha-D-glucosamine biosynthesis; UDP-N-acetyl-alpha-D-glucosamine from N-acetyl-alpha-D-glucosamine 1-phosphate: step 1/1.</text>
</comment>
<evidence type="ECO:0000256" key="6">
    <source>
        <dbReference type="ARBA" id="ARBA00022695"/>
    </source>
</evidence>
<evidence type="ECO:0000256" key="4">
    <source>
        <dbReference type="ARBA" id="ARBA00022490"/>
    </source>
</evidence>
<feature type="binding site" evidence="18">
    <location>
        <position position="177"/>
    </location>
    <ligand>
        <name>UDP-N-acetyl-alpha-D-glucosamine</name>
        <dbReference type="ChEBI" id="CHEBI:57705"/>
    </ligand>
</feature>
<reference evidence="21" key="2">
    <citation type="journal article" date="2024" name="Nature">
        <title>Anoxygenic phototroph of the Chloroflexota uses a type I reaction centre.</title>
        <authorList>
            <person name="Tsuji J.M."/>
            <person name="Shaw N.A."/>
            <person name="Nagashima S."/>
            <person name="Venkiteswaran J.J."/>
            <person name="Schiff S.L."/>
            <person name="Watanabe T."/>
            <person name="Fukui M."/>
            <person name="Hanada S."/>
            <person name="Tank M."/>
            <person name="Neufeld J.D."/>
        </authorList>
    </citation>
    <scope>NUCLEOTIDE SEQUENCE</scope>
    <source>
        <strain evidence="21">L227-S17</strain>
    </source>
</reference>
<evidence type="ECO:0000256" key="8">
    <source>
        <dbReference type="ARBA" id="ARBA00022737"/>
    </source>
</evidence>
<comment type="caution">
    <text evidence="18">Lacks conserved residue(s) required for the propagation of feature annotation.</text>
</comment>
<dbReference type="Pfam" id="PF14602">
    <property type="entry name" value="Hexapep_2"/>
    <property type="match status" value="1"/>
</dbReference>
<evidence type="ECO:0000256" key="13">
    <source>
        <dbReference type="ARBA" id="ARBA00023315"/>
    </source>
</evidence>
<evidence type="ECO:0000256" key="11">
    <source>
        <dbReference type="ARBA" id="ARBA00022984"/>
    </source>
</evidence>
<evidence type="ECO:0000256" key="12">
    <source>
        <dbReference type="ARBA" id="ARBA00023268"/>
    </source>
</evidence>
<comment type="cofactor">
    <cofactor evidence="18">
        <name>Mg(2+)</name>
        <dbReference type="ChEBI" id="CHEBI:18420"/>
    </cofactor>
    <text evidence="18">Binds 1 Mg(2+) ion per subunit.</text>
</comment>
<sequence length="500" mass="54770">MNLTNNTGIEKLHMYIEASGEIVDHIPPDPANIAVVILAAGKGTRMRSKLPKVLHPLLGEPMIYHLLRAVRHTGIPPERTAIVVGYSGEEVANVVKKQGNYLIVYQDEQLGTGHAVKCAENELTKLENADTTHVLVLLGDGPLVKAHTLNRLIQSHLTSNPLVTLVTTEAENPYGYGRIIRDGKERFCQIIEEAELLPQQRNLKEINPSLYLFQGKWLWENLRRLEKHPAKGEYYLTDLPAMALKTIAADELHPVQTMKTDFEEVLGINDRVQLAEAEIIMRHRVLRQHMLNGVTIVDTASTYISATARIEADTILEPNTHIRGKCIIKKGCVIGPNTILVEATIGENCVINASMVENSTLKNNVSIGPFSHVRPGCMLEEGVYMGNFAEVSRAHIGADSKQSHFSFIGDATLGKKVNVGAGTITANYDGKNKNKTIIGDNVFIGSDSILRAPLTLGDDATTGAGSIVTKNVEPGVTVVGMPARPIRRKSVSENTENKEE</sequence>
<evidence type="ECO:0000256" key="2">
    <source>
        <dbReference type="ARBA" id="ARBA00007707"/>
    </source>
</evidence>
<dbReference type="Proteomes" id="UP000521676">
    <property type="component" value="Unassembled WGS sequence"/>
</dbReference>
<dbReference type="EC" id="2.3.1.157" evidence="18"/>
<evidence type="ECO:0000313" key="21">
    <source>
        <dbReference type="EMBL" id="WJW69639.1"/>
    </source>
</evidence>
<dbReference type="EC" id="2.7.7.23" evidence="18"/>
<feature type="region of interest" description="N-acetyltransferase" evidence="18">
    <location>
        <begin position="293"/>
        <end position="500"/>
    </location>
</feature>
<proteinExistence type="inferred from homology"/>
<comment type="subunit">
    <text evidence="18">Homotrimer.</text>
</comment>
<keyword evidence="12 18" id="KW-0511">Multifunctional enzyme</keyword>
<feature type="binding site" evidence="18">
    <location>
        <position position="192"/>
    </location>
    <ligand>
        <name>UDP-N-acetyl-alpha-D-glucosamine</name>
        <dbReference type="ChEBI" id="CHEBI:57705"/>
    </ligand>
</feature>
<dbReference type="GO" id="GO:0003977">
    <property type="term" value="F:UDP-N-acetylglucosamine diphosphorylase activity"/>
    <property type="evidence" value="ECO:0007669"/>
    <property type="project" value="UniProtKB-UniRule"/>
</dbReference>
<dbReference type="InterPro" id="IPR025877">
    <property type="entry name" value="MobA-like_NTP_Trfase"/>
</dbReference>
<feature type="domain" description="MobA-like NTP transferase" evidence="19">
    <location>
        <begin position="35"/>
        <end position="176"/>
    </location>
</feature>
<comment type="function">
    <text evidence="17 18">Catalyzes the last two sequential reactions in the de novo biosynthetic pathway for UDP-N-acetylglucosamine (UDP-GlcNAc). The C-terminal domain catalyzes the transfer of acetyl group from acetyl coenzyme A to glucosamine-1-phosphate (GlcN-1-P) to produce N-acetylglucosamine-1-phosphate (GlcNAc-1-P), which is converted into UDP-GlcNAc by the transfer of uridine 5-monophosphate (from uridine 5-triphosphate), a reaction catalyzed by the N-terminal domain.</text>
</comment>
<feature type="binding site" evidence="18">
    <location>
        <position position="421"/>
    </location>
    <ligand>
        <name>acetyl-CoA</name>
        <dbReference type="ChEBI" id="CHEBI:57288"/>
    </ligand>
</feature>
<dbReference type="InterPro" id="IPR029044">
    <property type="entry name" value="Nucleotide-diphossugar_trans"/>
</dbReference>
<dbReference type="GO" id="GO:0071555">
    <property type="term" value="P:cell wall organization"/>
    <property type="evidence" value="ECO:0007669"/>
    <property type="project" value="UniProtKB-KW"/>
</dbReference>